<keyword evidence="3" id="KW-0732">Signal</keyword>
<protein>
    <recommendedName>
        <fullName evidence="7">Thioredoxin-like fold domain-containing protein</fullName>
    </recommendedName>
</protein>
<keyword evidence="5" id="KW-1133">Transmembrane helix</keyword>
<dbReference type="GO" id="GO:0005576">
    <property type="term" value="C:extracellular region"/>
    <property type="evidence" value="ECO:0007669"/>
    <property type="project" value="UniProtKB-SubCell"/>
</dbReference>
<comment type="subcellular location">
    <subcellularLocation>
        <location evidence="1">Secreted</location>
    </subcellularLocation>
</comment>
<dbReference type="InterPro" id="IPR036249">
    <property type="entry name" value="Thioredoxin-like_sf"/>
</dbReference>
<dbReference type="GO" id="GO:0016671">
    <property type="term" value="F:oxidoreductase activity, acting on a sulfur group of donors, disulfide as acceptor"/>
    <property type="evidence" value="ECO:0007669"/>
    <property type="project" value="InterPro"/>
</dbReference>
<sequence length="258" mass="28127">MSSNSANNTSNNSNYTIPLVILTLVILGATGYFAKFWYDVLFTKDQTPTEVKSAQSATPPATVSTTIEKSEKPKVNLFVMSFCPYGNLAENTIKPVIDLLGDKVEWNLNYVVSVNGTTVSSLHGQPETDQNVRELCVQDLYDYSKMWDFILYVNENCGSNGSCWKDGATSLGIDTAKIENCLTERTLELMTAEAKIAGEFGAQASPTFFINSTKDNSIYSYGNPNTVKEAICSAFVEAPEECATVLESSDTNVNGSCN</sequence>
<feature type="transmembrane region" description="Helical" evidence="5">
    <location>
        <begin position="15"/>
        <end position="34"/>
    </location>
</feature>
<dbReference type="AlphaFoldDB" id="A0A7C1HTM3"/>
<accession>A0A7C1HTM3</accession>
<evidence type="ECO:0000256" key="5">
    <source>
        <dbReference type="SAM" id="Phobius"/>
    </source>
</evidence>
<reference evidence="6" key="1">
    <citation type="journal article" date="2020" name="mSystems">
        <title>Genome- and Community-Level Interaction Insights into Carbon Utilization and Element Cycling Functions of Hydrothermarchaeota in Hydrothermal Sediment.</title>
        <authorList>
            <person name="Zhou Z."/>
            <person name="Liu Y."/>
            <person name="Xu W."/>
            <person name="Pan J."/>
            <person name="Luo Z.H."/>
            <person name="Li M."/>
        </authorList>
    </citation>
    <scope>NUCLEOTIDE SEQUENCE [LARGE SCALE GENOMIC DNA]</scope>
    <source>
        <strain evidence="6">SpSt-1219</strain>
    </source>
</reference>
<dbReference type="InterPro" id="IPR004911">
    <property type="entry name" value="Interferon-induced_GILT"/>
</dbReference>
<dbReference type="EMBL" id="DSDM01000071">
    <property type="protein sequence ID" value="HDQ88737.1"/>
    <property type="molecule type" value="Genomic_DNA"/>
</dbReference>
<proteinExistence type="predicted"/>
<evidence type="ECO:0000313" key="6">
    <source>
        <dbReference type="EMBL" id="HDQ88737.1"/>
    </source>
</evidence>
<dbReference type="Gene3D" id="3.40.30.10">
    <property type="entry name" value="Glutaredoxin"/>
    <property type="match status" value="1"/>
</dbReference>
<name>A0A7C1HTM3_UNCKA</name>
<gene>
    <name evidence="6" type="ORF">ENN92_01155</name>
</gene>
<organism evidence="6">
    <name type="scientific">candidate division WWE3 bacterium</name>
    <dbReference type="NCBI Taxonomy" id="2053526"/>
    <lineage>
        <taxon>Bacteria</taxon>
        <taxon>Katanobacteria</taxon>
    </lineage>
</organism>
<keyword evidence="4" id="KW-0325">Glycoprotein</keyword>
<comment type="caution">
    <text evidence="6">The sequence shown here is derived from an EMBL/GenBank/DDBJ whole genome shotgun (WGS) entry which is preliminary data.</text>
</comment>
<keyword evidence="5" id="KW-0472">Membrane</keyword>
<evidence type="ECO:0000256" key="2">
    <source>
        <dbReference type="ARBA" id="ARBA00022525"/>
    </source>
</evidence>
<dbReference type="Proteomes" id="UP000886066">
    <property type="component" value="Unassembled WGS sequence"/>
</dbReference>
<evidence type="ECO:0000256" key="4">
    <source>
        <dbReference type="ARBA" id="ARBA00023180"/>
    </source>
</evidence>
<evidence type="ECO:0000256" key="3">
    <source>
        <dbReference type="ARBA" id="ARBA00022729"/>
    </source>
</evidence>
<dbReference type="PANTHER" id="PTHR13234:SF8">
    <property type="entry name" value="GAMMA-INTERFERON-INDUCIBLE LYSOSOMAL THIOL REDUCTASE"/>
    <property type="match status" value="1"/>
</dbReference>
<dbReference type="SUPFAM" id="SSF52833">
    <property type="entry name" value="Thioredoxin-like"/>
    <property type="match status" value="1"/>
</dbReference>
<evidence type="ECO:0008006" key="7">
    <source>
        <dbReference type="Google" id="ProtNLM"/>
    </source>
</evidence>
<keyword evidence="5" id="KW-0812">Transmembrane</keyword>
<dbReference type="PANTHER" id="PTHR13234">
    <property type="entry name" value="GAMMA-INTERFERON INDUCIBLE LYSOSOMAL THIOL REDUCTASE GILT"/>
    <property type="match status" value="1"/>
</dbReference>
<evidence type="ECO:0000256" key="1">
    <source>
        <dbReference type="ARBA" id="ARBA00004613"/>
    </source>
</evidence>
<keyword evidence="2" id="KW-0964">Secreted</keyword>